<comment type="caution">
    <text evidence="3">The sequence shown here is derived from an EMBL/GenBank/DDBJ whole genome shotgun (WGS) entry which is preliminary data.</text>
</comment>
<keyword evidence="1" id="KW-0472">Membrane</keyword>
<feature type="transmembrane region" description="Helical" evidence="1">
    <location>
        <begin position="59"/>
        <end position="84"/>
    </location>
</feature>
<feature type="transmembrane region" description="Helical" evidence="1">
    <location>
        <begin position="161"/>
        <end position="177"/>
    </location>
</feature>
<reference evidence="3 4" key="1">
    <citation type="submission" date="2020-10" db="EMBL/GenBank/DDBJ databases">
        <title>The genome sequence of Chitinilyticum litopenaei 4Y14.</title>
        <authorList>
            <person name="Liu Y."/>
        </authorList>
    </citation>
    <scope>NUCLEOTIDE SEQUENCE [LARGE SCALE GENOMIC DNA]</scope>
    <source>
        <strain evidence="3 4">4Y14</strain>
    </source>
</reference>
<evidence type="ECO:0000313" key="4">
    <source>
        <dbReference type="Proteomes" id="UP000604481"/>
    </source>
</evidence>
<proteinExistence type="predicted"/>
<dbReference type="InterPro" id="IPR006976">
    <property type="entry name" value="VanZ-like"/>
</dbReference>
<evidence type="ECO:0000256" key="1">
    <source>
        <dbReference type="SAM" id="Phobius"/>
    </source>
</evidence>
<keyword evidence="1" id="KW-1133">Transmembrane helix</keyword>
<dbReference type="AlphaFoldDB" id="A0A8J7K861"/>
<feature type="transmembrane region" description="Helical" evidence="1">
    <location>
        <begin position="243"/>
        <end position="260"/>
    </location>
</feature>
<protein>
    <submittedName>
        <fullName evidence="3">VanZ family protein</fullName>
    </submittedName>
</protein>
<dbReference type="Proteomes" id="UP000604481">
    <property type="component" value="Unassembled WGS sequence"/>
</dbReference>
<feature type="transmembrane region" description="Helical" evidence="1">
    <location>
        <begin position="294"/>
        <end position="313"/>
    </location>
</feature>
<name>A0A8J7K861_9NEIS</name>
<keyword evidence="1" id="KW-0812">Transmembrane</keyword>
<dbReference type="RefSeq" id="WP_194115581.1">
    <property type="nucleotide sequence ID" value="NZ_JADFUA010000003.1"/>
</dbReference>
<evidence type="ECO:0000313" key="3">
    <source>
        <dbReference type="EMBL" id="MBE9609058.1"/>
    </source>
</evidence>
<accession>A0A8J7K861</accession>
<feature type="transmembrane region" description="Helical" evidence="1">
    <location>
        <begin position="20"/>
        <end position="39"/>
    </location>
</feature>
<keyword evidence="4" id="KW-1185">Reference proteome</keyword>
<dbReference type="EMBL" id="JADFUA010000003">
    <property type="protein sequence ID" value="MBE9609058.1"/>
    <property type="molecule type" value="Genomic_DNA"/>
</dbReference>
<sequence>MSKLPPISLLARRMAPTHMAPAFTLAWTLVLLIVSFYPFSEWHYAGQPLLEFYFYPLPYYFTVFDNAVNVLAYVPLGAGLLLCMRPRWGRLLLAVLGGTLLSAGVEFIQQFQPDRIASNLDIISNACGSLIGATAALLLSGRRWQRFWLVFRHSHFAGGRWVEWGLVWLVFWFITQFDPSQPFLGVVVEPADLPQVFETPFADPKLQLRLLEAGGVMLNLLGVALYVSVLMKHTWQGPQAMRRVLAAGLLVKLAFAGMLLKPAKFFAWVNSSVLFGALAGALLLVLLWRLQRRWRALLGLLSLALASLVSWLWPLSPQLSATLPLFRWQYGHLLHFNGLSGIITDLWPYVAMLVLIGVLVSPRDPQDI</sequence>
<organism evidence="3 4">
    <name type="scientific">Chitinilyticum piscinae</name>
    <dbReference type="NCBI Taxonomy" id="2866724"/>
    <lineage>
        <taxon>Bacteria</taxon>
        <taxon>Pseudomonadati</taxon>
        <taxon>Pseudomonadota</taxon>
        <taxon>Betaproteobacteria</taxon>
        <taxon>Neisseriales</taxon>
        <taxon>Chitinibacteraceae</taxon>
        <taxon>Chitinilyticum</taxon>
    </lineage>
</organism>
<feature type="transmembrane region" description="Helical" evidence="1">
    <location>
        <begin position="91"/>
        <end position="110"/>
    </location>
</feature>
<feature type="transmembrane region" description="Helical" evidence="1">
    <location>
        <begin position="122"/>
        <end position="140"/>
    </location>
</feature>
<dbReference type="Pfam" id="PF04892">
    <property type="entry name" value="VanZ"/>
    <property type="match status" value="1"/>
</dbReference>
<feature type="transmembrane region" description="Helical" evidence="1">
    <location>
        <begin position="266"/>
        <end position="287"/>
    </location>
</feature>
<feature type="transmembrane region" description="Helical" evidence="1">
    <location>
        <begin position="333"/>
        <end position="360"/>
    </location>
</feature>
<feature type="domain" description="VanZ-like" evidence="2">
    <location>
        <begin position="33"/>
        <end position="139"/>
    </location>
</feature>
<evidence type="ECO:0000259" key="2">
    <source>
        <dbReference type="Pfam" id="PF04892"/>
    </source>
</evidence>
<feature type="transmembrane region" description="Helical" evidence="1">
    <location>
        <begin position="210"/>
        <end position="231"/>
    </location>
</feature>
<gene>
    <name evidence="3" type="ORF">INR99_06840</name>
</gene>